<accession>A0A2P2P852</accession>
<dbReference type="EMBL" id="GGEC01070466">
    <property type="protein sequence ID" value="MBX50950.1"/>
    <property type="molecule type" value="Transcribed_RNA"/>
</dbReference>
<reference evidence="1" key="1">
    <citation type="submission" date="2018-02" db="EMBL/GenBank/DDBJ databases">
        <title>Rhizophora mucronata_Transcriptome.</title>
        <authorList>
            <person name="Meera S.P."/>
            <person name="Sreeshan A."/>
            <person name="Augustine A."/>
        </authorList>
    </citation>
    <scope>NUCLEOTIDE SEQUENCE</scope>
    <source>
        <tissue evidence="1">Leaf</tissue>
    </source>
</reference>
<organism evidence="1">
    <name type="scientific">Rhizophora mucronata</name>
    <name type="common">Asiatic mangrove</name>
    <dbReference type="NCBI Taxonomy" id="61149"/>
    <lineage>
        <taxon>Eukaryota</taxon>
        <taxon>Viridiplantae</taxon>
        <taxon>Streptophyta</taxon>
        <taxon>Embryophyta</taxon>
        <taxon>Tracheophyta</taxon>
        <taxon>Spermatophyta</taxon>
        <taxon>Magnoliopsida</taxon>
        <taxon>eudicotyledons</taxon>
        <taxon>Gunneridae</taxon>
        <taxon>Pentapetalae</taxon>
        <taxon>rosids</taxon>
        <taxon>fabids</taxon>
        <taxon>Malpighiales</taxon>
        <taxon>Rhizophoraceae</taxon>
        <taxon>Rhizophora</taxon>
    </lineage>
</organism>
<name>A0A2P2P852_RHIMU</name>
<evidence type="ECO:0000313" key="1">
    <source>
        <dbReference type="EMBL" id="MBX50950.1"/>
    </source>
</evidence>
<protein>
    <submittedName>
        <fullName evidence="1">Uncharacterized protein</fullName>
    </submittedName>
</protein>
<dbReference type="AlphaFoldDB" id="A0A2P2P852"/>
<proteinExistence type="predicted"/>
<sequence>MALLKSWYELLEILAFWVFDDHVGYLLKTCENDGFFSLFLLVSRKKLRTFSGDKPLITCMAALAV</sequence>